<evidence type="ECO:0000256" key="1">
    <source>
        <dbReference type="SAM" id="MobiDB-lite"/>
    </source>
</evidence>
<dbReference type="Pfam" id="PF11754">
    <property type="entry name" value="Velvet"/>
    <property type="match status" value="1"/>
</dbReference>
<reference evidence="3" key="1">
    <citation type="journal article" date="2020" name="Stud. Mycol.">
        <title>101 Dothideomycetes genomes: a test case for predicting lifestyles and emergence of pathogens.</title>
        <authorList>
            <person name="Haridas S."/>
            <person name="Albert R."/>
            <person name="Binder M."/>
            <person name="Bloem J."/>
            <person name="Labutti K."/>
            <person name="Salamov A."/>
            <person name="Andreopoulos B."/>
            <person name="Baker S."/>
            <person name="Barry K."/>
            <person name="Bills G."/>
            <person name="Bluhm B."/>
            <person name="Cannon C."/>
            <person name="Castanera R."/>
            <person name="Culley D."/>
            <person name="Daum C."/>
            <person name="Ezra D."/>
            <person name="Gonzalez J."/>
            <person name="Henrissat B."/>
            <person name="Kuo A."/>
            <person name="Liang C."/>
            <person name="Lipzen A."/>
            <person name="Lutzoni F."/>
            <person name="Magnuson J."/>
            <person name="Mondo S."/>
            <person name="Nolan M."/>
            <person name="Ohm R."/>
            <person name="Pangilinan J."/>
            <person name="Park H.-J."/>
            <person name="Ramirez L."/>
            <person name="Alfaro M."/>
            <person name="Sun H."/>
            <person name="Tritt A."/>
            <person name="Yoshinaga Y."/>
            <person name="Zwiers L.-H."/>
            <person name="Turgeon B."/>
            <person name="Goodwin S."/>
            <person name="Spatafora J."/>
            <person name="Crous P."/>
            <person name="Grigoriev I."/>
        </authorList>
    </citation>
    <scope>NUCLEOTIDE SEQUENCE</scope>
    <source>
        <strain evidence="3">ATCC 74209</strain>
    </source>
</reference>
<gene>
    <name evidence="3" type="ORF">GQ43DRAFT_444608</name>
</gene>
<evidence type="ECO:0000313" key="3">
    <source>
        <dbReference type="EMBL" id="KAF2197013.1"/>
    </source>
</evidence>
<name>A0A9P4JCW7_9PLEO</name>
<sequence length="222" mass="23768">MADVARRRTQTADRLGNRAVGHRAGAARHSSSQPQRVNGSRQQATYQSTDPNEIRYSMDILVQPPATAVSGYTLQPGLTVRLRSLSGDLNDAIYDSSNLVAVATLTSSHTPLADADLNTILAGRRYNSIHPFDEDTEVSLGSSDPRGVGYVSFPDLSIRREGTYRIRITLIRIRSSSGEPPMSPASGATTVQVIESNPITVRGNGSTSASAAMQQGKQMVAI</sequence>
<dbReference type="Gene3D" id="2.60.40.3960">
    <property type="entry name" value="Velvet domain"/>
    <property type="match status" value="1"/>
</dbReference>
<feature type="compositionally biased region" description="Low complexity" evidence="1">
    <location>
        <begin position="18"/>
        <end position="29"/>
    </location>
</feature>
<feature type="domain" description="Velvet" evidence="2">
    <location>
        <begin position="51"/>
        <end position="222"/>
    </location>
</feature>
<evidence type="ECO:0000313" key="4">
    <source>
        <dbReference type="Proteomes" id="UP000799536"/>
    </source>
</evidence>
<keyword evidence="4" id="KW-1185">Reference proteome</keyword>
<evidence type="ECO:0000259" key="2">
    <source>
        <dbReference type="PROSITE" id="PS51821"/>
    </source>
</evidence>
<dbReference type="AlphaFoldDB" id="A0A9P4JCW7"/>
<accession>A0A9P4JCW7</accession>
<dbReference type="Proteomes" id="UP000799536">
    <property type="component" value="Unassembled WGS sequence"/>
</dbReference>
<proteinExistence type="predicted"/>
<dbReference type="EMBL" id="ML994290">
    <property type="protein sequence ID" value="KAF2197013.1"/>
    <property type="molecule type" value="Genomic_DNA"/>
</dbReference>
<feature type="region of interest" description="Disordered" evidence="1">
    <location>
        <begin position="1"/>
        <end position="50"/>
    </location>
</feature>
<dbReference type="PROSITE" id="PS51821">
    <property type="entry name" value="VELVET"/>
    <property type="match status" value="1"/>
</dbReference>
<dbReference type="OrthoDB" id="5399926at2759"/>
<feature type="non-terminal residue" evidence="3">
    <location>
        <position position="222"/>
    </location>
</feature>
<organism evidence="3 4">
    <name type="scientific">Delitschia confertaspora ATCC 74209</name>
    <dbReference type="NCBI Taxonomy" id="1513339"/>
    <lineage>
        <taxon>Eukaryota</taxon>
        <taxon>Fungi</taxon>
        <taxon>Dikarya</taxon>
        <taxon>Ascomycota</taxon>
        <taxon>Pezizomycotina</taxon>
        <taxon>Dothideomycetes</taxon>
        <taxon>Pleosporomycetidae</taxon>
        <taxon>Pleosporales</taxon>
        <taxon>Delitschiaceae</taxon>
        <taxon>Delitschia</taxon>
    </lineage>
</organism>
<comment type="caution">
    <text evidence="3">The sequence shown here is derived from an EMBL/GenBank/DDBJ whole genome shotgun (WGS) entry which is preliminary data.</text>
</comment>
<dbReference type="InterPro" id="IPR037525">
    <property type="entry name" value="Velvet_dom"/>
</dbReference>
<protein>
    <recommendedName>
        <fullName evidence="2">Velvet domain-containing protein</fullName>
    </recommendedName>
</protein>
<feature type="compositionally biased region" description="Polar residues" evidence="1">
    <location>
        <begin position="30"/>
        <end position="50"/>
    </location>
</feature>
<dbReference type="InterPro" id="IPR038491">
    <property type="entry name" value="Velvet_dom_sf"/>
</dbReference>